<evidence type="ECO:0000313" key="1">
    <source>
        <dbReference type="EMBL" id="NNT73140.1"/>
    </source>
</evidence>
<comment type="caution">
    <text evidence="1">The sequence shown here is derived from an EMBL/GenBank/DDBJ whole genome shotgun (WGS) entry which is preliminary data.</text>
</comment>
<proteinExistence type="predicted"/>
<protein>
    <submittedName>
        <fullName evidence="1">Uncharacterized protein</fullName>
    </submittedName>
</protein>
<gene>
    <name evidence="1" type="ORF">HKT18_13020</name>
</gene>
<organism evidence="1 2">
    <name type="scientific">Flavobacterium rivulicola</name>
    <dbReference type="NCBI Taxonomy" id="2732161"/>
    <lineage>
        <taxon>Bacteria</taxon>
        <taxon>Pseudomonadati</taxon>
        <taxon>Bacteroidota</taxon>
        <taxon>Flavobacteriia</taxon>
        <taxon>Flavobacteriales</taxon>
        <taxon>Flavobacteriaceae</taxon>
        <taxon>Flavobacterium</taxon>
    </lineage>
</organism>
<keyword evidence="2" id="KW-1185">Reference proteome</keyword>
<dbReference type="Proteomes" id="UP000536509">
    <property type="component" value="Unassembled WGS sequence"/>
</dbReference>
<accession>A0A7Y3VZT3</accession>
<sequence length="185" mass="21639">MKKFIFLLLIIAGCNKPKEENMVALKESLSVKKDSKKFYDSDEIDHYYLDISEEKVMKLARVKNKNEEQEDFISLLVSHYPDSITEPNFEIKLHKYKFKKTELNETKKKEVENIFSKKDSIQTEFSSCLPYYRDIFIFKKNDSIIGIAKVCFGCGVSRFLGSEVDTDGFGLYSELNKLKKIIREK</sequence>
<dbReference type="AlphaFoldDB" id="A0A7Y3VZT3"/>
<reference evidence="1 2" key="1">
    <citation type="submission" date="2020-05" db="EMBL/GenBank/DDBJ databases">
        <title>Draft genome of Flavobacterium sp. IMCC34852.</title>
        <authorList>
            <person name="Song J."/>
            <person name="Cho J.-C."/>
        </authorList>
    </citation>
    <scope>NUCLEOTIDE SEQUENCE [LARGE SCALE GENOMIC DNA]</scope>
    <source>
        <strain evidence="1 2">IMCC34852</strain>
    </source>
</reference>
<evidence type="ECO:0000313" key="2">
    <source>
        <dbReference type="Proteomes" id="UP000536509"/>
    </source>
</evidence>
<dbReference type="RefSeq" id="WP_171223302.1">
    <property type="nucleotide sequence ID" value="NZ_CP121446.1"/>
</dbReference>
<dbReference type="EMBL" id="JABEVX010000010">
    <property type="protein sequence ID" value="NNT73140.1"/>
    <property type="molecule type" value="Genomic_DNA"/>
</dbReference>
<name>A0A7Y3VZT3_9FLAO</name>